<evidence type="ECO:0000313" key="15">
    <source>
        <dbReference type="Proteomes" id="UP000002358"/>
    </source>
</evidence>
<keyword evidence="3" id="KW-0479">Metal-binding</keyword>
<dbReference type="Proteomes" id="UP000002358">
    <property type="component" value="Chromosome 4"/>
</dbReference>
<dbReference type="InterPro" id="IPR026516">
    <property type="entry name" value="THAP1/10"/>
</dbReference>
<evidence type="ECO:0000256" key="4">
    <source>
        <dbReference type="ARBA" id="ARBA00022771"/>
    </source>
</evidence>
<feature type="domain" description="THAP-type" evidence="13">
    <location>
        <begin position="1"/>
        <end position="85"/>
    </location>
</feature>
<dbReference type="Pfam" id="PF05485">
    <property type="entry name" value="THAP"/>
    <property type="match status" value="1"/>
</dbReference>
<keyword evidence="11" id="KW-0131">Cell cycle</keyword>
<dbReference type="GO" id="GO:0043565">
    <property type="term" value="F:sequence-specific DNA binding"/>
    <property type="evidence" value="ECO:0007669"/>
    <property type="project" value="InterPro"/>
</dbReference>
<accession>A0A7M7LNN2</accession>
<dbReference type="SMART" id="SM00692">
    <property type="entry name" value="DM3"/>
    <property type="match status" value="1"/>
</dbReference>
<keyword evidence="9" id="KW-0804">Transcription</keyword>
<dbReference type="RefSeq" id="XP_003426243.1">
    <property type="nucleotide sequence ID" value="XM_003426195.5"/>
</dbReference>
<dbReference type="SUPFAM" id="SSF57716">
    <property type="entry name" value="Glucocorticoid receptor-like (DNA-binding domain)"/>
    <property type="match status" value="1"/>
</dbReference>
<evidence type="ECO:0000256" key="12">
    <source>
        <dbReference type="PROSITE-ProRule" id="PRU00309"/>
    </source>
</evidence>
<evidence type="ECO:0000256" key="1">
    <source>
        <dbReference type="ARBA" id="ARBA00004642"/>
    </source>
</evidence>
<reference evidence="14" key="1">
    <citation type="submission" date="2021-01" db="UniProtKB">
        <authorList>
            <consortium name="EnsemblMetazoa"/>
        </authorList>
    </citation>
    <scope>IDENTIFICATION</scope>
</reference>
<proteinExistence type="inferred from homology"/>
<comment type="similarity">
    <text evidence="2">Belongs to the THAP1 family.</text>
</comment>
<evidence type="ECO:0000256" key="8">
    <source>
        <dbReference type="ARBA" id="ARBA00023125"/>
    </source>
</evidence>
<keyword evidence="10" id="KW-0539">Nucleus</keyword>
<dbReference type="OrthoDB" id="7699845at2759"/>
<evidence type="ECO:0000256" key="9">
    <source>
        <dbReference type="ARBA" id="ARBA00023163"/>
    </source>
</evidence>
<dbReference type="GO" id="GO:0005654">
    <property type="term" value="C:nucleoplasm"/>
    <property type="evidence" value="ECO:0007669"/>
    <property type="project" value="UniProtKB-SubCell"/>
</dbReference>
<sequence>MTKKCCIPSCKVESDQPQGRDLTFHMIPSEKNIREKWINILRTKCNIILKKYFYICCLHFEPECFYYSGLCQNRRLKKGSCPTLFLDSTHESLGNNEDAQSDNYSEIESNVENEHTPDLAAEMSLPTSPSVSTITNMQQANKDNMITRKLENNSAIHNRTKSILNTDVNSLNVPEKIKSIINRAKTEIVGLRRRNRQLQMKLYRSRKRVKSASSLFSHMRKRKLIRKHLNELLEVSISSNLNAPLNRDS</sequence>
<dbReference type="Gene3D" id="6.20.210.20">
    <property type="entry name" value="THAP domain"/>
    <property type="match status" value="1"/>
</dbReference>
<dbReference type="KEGG" id="nvi:100677968"/>
<dbReference type="GO" id="GO:0008270">
    <property type="term" value="F:zinc ion binding"/>
    <property type="evidence" value="ECO:0007669"/>
    <property type="project" value="UniProtKB-KW"/>
</dbReference>
<evidence type="ECO:0000256" key="6">
    <source>
        <dbReference type="ARBA" id="ARBA00023015"/>
    </source>
</evidence>
<evidence type="ECO:0000256" key="2">
    <source>
        <dbReference type="ARBA" id="ARBA00006177"/>
    </source>
</evidence>
<dbReference type="GeneID" id="100677968"/>
<evidence type="ECO:0000256" key="7">
    <source>
        <dbReference type="ARBA" id="ARBA00023054"/>
    </source>
</evidence>
<dbReference type="PROSITE" id="PS50950">
    <property type="entry name" value="ZF_THAP"/>
    <property type="match status" value="1"/>
</dbReference>
<organism evidence="14 15">
    <name type="scientific">Nasonia vitripennis</name>
    <name type="common">Parasitic wasp</name>
    <dbReference type="NCBI Taxonomy" id="7425"/>
    <lineage>
        <taxon>Eukaryota</taxon>
        <taxon>Metazoa</taxon>
        <taxon>Ecdysozoa</taxon>
        <taxon>Arthropoda</taxon>
        <taxon>Hexapoda</taxon>
        <taxon>Insecta</taxon>
        <taxon>Pterygota</taxon>
        <taxon>Neoptera</taxon>
        <taxon>Endopterygota</taxon>
        <taxon>Hymenoptera</taxon>
        <taxon>Apocrita</taxon>
        <taxon>Proctotrupomorpha</taxon>
        <taxon>Chalcidoidea</taxon>
        <taxon>Pteromalidae</taxon>
        <taxon>Pteromalinae</taxon>
        <taxon>Nasonia</taxon>
    </lineage>
</organism>
<keyword evidence="15" id="KW-1185">Reference proteome</keyword>
<evidence type="ECO:0000256" key="5">
    <source>
        <dbReference type="ARBA" id="ARBA00022833"/>
    </source>
</evidence>
<evidence type="ECO:0000259" key="13">
    <source>
        <dbReference type="PROSITE" id="PS50950"/>
    </source>
</evidence>
<evidence type="ECO:0000256" key="3">
    <source>
        <dbReference type="ARBA" id="ARBA00022723"/>
    </source>
</evidence>
<evidence type="ECO:0000256" key="10">
    <source>
        <dbReference type="ARBA" id="ARBA00023242"/>
    </source>
</evidence>
<keyword evidence="5" id="KW-0862">Zinc</keyword>
<dbReference type="PANTHER" id="PTHR46600:SF1">
    <property type="entry name" value="THAP DOMAIN-CONTAINING PROTEIN 1"/>
    <property type="match status" value="1"/>
</dbReference>
<evidence type="ECO:0000313" key="14">
    <source>
        <dbReference type="EnsemblMetazoa" id="XP_003426243"/>
    </source>
</evidence>
<dbReference type="AlphaFoldDB" id="A0A7M7LNN2"/>
<comment type="subcellular location">
    <subcellularLocation>
        <location evidence="1">Nucleus</location>
        <location evidence="1">Nucleoplasm</location>
    </subcellularLocation>
</comment>
<keyword evidence="4 12" id="KW-0863">Zinc-finger</keyword>
<dbReference type="SMR" id="A0A7M7LNN2"/>
<dbReference type="InParanoid" id="A0A7M7LNN2"/>
<dbReference type="SMART" id="SM00980">
    <property type="entry name" value="THAP"/>
    <property type="match status" value="1"/>
</dbReference>
<dbReference type="InterPro" id="IPR006612">
    <property type="entry name" value="THAP_Znf"/>
</dbReference>
<keyword evidence="8 12" id="KW-0238">DNA-binding</keyword>
<keyword evidence="6" id="KW-0805">Transcription regulation</keyword>
<dbReference type="PANTHER" id="PTHR46600">
    <property type="entry name" value="THAP DOMAIN-CONTAINING"/>
    <property type="match status" value="1"/>
</dbReference>
<name>A0A7M7LNN2_NASVI</name>
<evidence type="ECO:0000256" key="11">
    <source>
        <dbReference type="ARBA" id="ARBA00023306"/>
    </source>
</evidence>
<keyword evidence="7" id="KW-0175">Coiled coil</keyword>
<protein>
    <recommendedName>
        <fullName evidence="13">THAP-type domain-containing protein</fullName>
    </recommendedName>
</protein>
<dbReference type="InterPro" id="IPR038441">
    <property type="entry name" value="THAP_Znf_sf"/>
</dbReference>
<dbReference type="EnsemblMetazoa" id="XM_003426195">
    <property type="protein sequence ID" value="XP_003426243"/>
    <property type="gene ID" value="LOC100677968"/>
</dbReference>